<dbReference type="OrthoDB" id="128308at2759"/>
<reference evidence="10" key="1">
    <citation type="journal article" date="2020" name="Stud. Mycol.">
        <title>101 Dothideomycetes genomes: a test case for predicting lifestyles and emergence of pathogens.</title>
        <authorList>
            <person name="Haridas S."/>
            <person name="Albert R."/>
            <person name="Binder M."/>
            <person name="Bloem J."/>
            <person name="Labutti K."/>
            <person name="Salamov A."/>
            <person name="Andreopoulos B."/>
            <person name="Baker S."/>
            <person name="Barry K."/>
            <person name="Bills G."/>
            <person name="Bluhm B."/>
            <person name="Cannon C."/>
            <person name="Castanera R."/>
            <person name="Culley D."/>
            <person name="Daum C."/>
            <person name="Ezra D."/>
            <person name="Gonzalez J."/>
            <person name="Henrissat B."/>
            <person name="Kuo A."/>
            <person name="Liang C."/>
            <person name="Lipzen A."/>
            <person name="Lutzoni F."/>
            <person name="Magnuson J."/>
            <person name="Mondo S."/>
            <person name="Nolan M."/>
            <person name="Ohm R."/>
            <person name="Pangilinan J."/>
            <person name="Park H.-J."/>
            <person name="Ramirez L."/>
            <person name="Alfaro M."/>
            <person name="Sun H."/>
            <person name="Tritt A."/>
            <person name="Yoshinaga Y."/>
            <person name="Zwiers L.-H."/>
            <person name="Turgeon B."/>
            <person name="Goodwin S."/>
            <person name="Spatafora J."/>
            <person name="Crous P."/>
            <person name="Grigoriev I."/>
        </authorList>
    </citation>
    <scope>NUCLEOTIDE SEQUENCE</scope>
    <source>
        <strain evidence="10">CBS 119925</strain>
    </source>
</reference>
<dbReference type="InterPro" id="IPR028094">
    <property type="entry name" value="RTC4_C"/>
</dbReference>
<dbReference type="GO" id="GO:0005634">
    <property type="term" value="C:nucleus"/>
    <property type="evidence" value="ECO:0007669"/>
    <property type="project" value="UniProtKB-SubCell"/>
</dbReference>
<evidence type="ECO:0000256" key="2">
    <source>
        <dbReference type="ARBA" id="ARBA00004123"/>
    </source>
</evidence>
<evidence type="ECO:0000256" key="3">
    <source>
        <dbReference type="ARBA" id="ARBA00004496"/>
    </source>
</evidence>
<dbReference type="EMBL" id="MU006563">
    <property type="protein sequence ID" value="KAF2750811.1"/>
    <property type="molecule type" value="Genomic_DNA"/>
</dbReference>
<feature type="compositionally biased region" description="Pro residues" evidence="8">
    <location>
        <begin position="118"/>
        <end position="127"/>
    </location>
</feature>
<evidence type="ECO:0000256" key="6">
    <source>
        <dbReference type="ARBA" id="ARBA00022490"/>
    </source>
</evidence>
<evidence type="ECO:0000313" key="11">
    <source>
        <dbReference type="Proteomes" id="UP000799440"/>
    </source>
</evidence>
<feature type="region of interest" description="Disordered" evidence="8">
    <location>
        <begin position="1"/>
        <end position="260"/>
    </location>
</feature>
<evidence type="ECO:0000256" key="4">
    <source>
        <dbReference type="ARBA" id="ARBA00009461"/>
    </source>
</evidence>
<feature type="compositionally biased region" description="Basic and acidic residues" evidence="8">
    <location>
        <begin position="137"/>
        <end position="152"/>
    </location>
</feature>
<dbReference type="PANTHER" id="PTHR41391">
    <property type="entry name" value="RESTRICTION OF TELOMERE CAPPING PROTEIN 4"/>
    <property type="match status" value="1"/>
</dbReference>
<dbReference type="InterPro" id="IPR039024">
    <property type="entry name" value="RTC4"/>
</dbReference>
<dbReference type="SMART" id="SM01312">
    <property type="entry name" value="RTC4"/>
    <property type="match status" value="1"/>
</dbReference>
<evidence type="ECO:0000256" key="1">
    <source>
        <dbReference type="ARBA" id="ARBA00002738"/>
    </source>
</evidence>
<feature type="region of interest" description="Disordered" evidence="8">
    <location>
        <begin position="518"/>
        <end position="547"/>
    </location>
</feature>
<gene>
    <name evidence="10" type="ORF">M011DRAFT_483731</name>
</gene>
<evidence type="ECO:0000256" key="7">
    <source>
        <dbReference type="ARBA" id="ARBA00023242"/>
    </source>
</evidence>
<proteinExistence type="inferred from homology"/>
<evidence type="ECO:0000259" key="9">
    <source>
        <dbReference type="SMART" id="SM01312"/>
    </source>
</evidence>
<feature type="compositionally biased region" description="Acidic residues" evidence="8">
    <location>
        <begin position="519"/>
        <end position="535"/>
    </location>
</feature>
<feature type="compositionally biased region" description="Basic and acidic residues" evidence="8">
    <location>
        <begin position="536"/>
        <end position="547"/>
    </location>
</feature>
<dbReference type="GO" id="GO:0005737">
    <property type="term" value="C:cytoplasm"/>
    <property type="evidence" value="ECO:0007669"/>
    <property type="project" value="UniProtKB-SubCell"/>
</dbReference>
<feature type="domain" description="Restriction of telomere capping protein 4 C-terminal" evidence="9">
    <location>
        <begin position="400"/>
        <end position="520"/>
    </location>
</feature>
<evidence type="ECO:0000256" key="5">
    <source>
        <dbReference type="ARBA" id="ARBA00015162"/>
    </source>
</evidence>
<dbReference type="AlphaFoldDB" id="A0A6A6VNL5"/>
<accession>A0A6A6VNL5</accession>
<evidence type="ECO:0000313" key="10">
    <source>
        <dbReference type="EMBL" id="KAF2750811.1"/>
    </source>
</evidence>
<comment type="similarity">
    <text evidence="4">Belongs to the RTC4 family.</text>
</comment>
<feature type="compositionally biased region" description="Basic residues" evidence="8">
    <location>
        <begin position="218"/>
        <end position="227"/>
    </location>
</feature>
<keyword evidence="6" id="KW-0963">Cytoplasm</keyword>
<feature type="compositionally biased region" description="Low complexity" evidence="8">
    <location>
        <begin position="62"/>
        <end position="71"/>
    </location>
</feature>
<protein>
    <recommendedName>
        <fullName evidence="5">Restriction of telomere capping protein 4</fullName>
    </recommendedName>
</protein>
<comment type="function">
    <text evidence="1">May be involved in a process influencing telomere capping.</text>
</comment>
<dbReference type="Pfam" id="PF14474">
    <property type="entry name" value="RTC4"/>
    <property type="match status" value="1"/>
</dbReference>
<keyword evidence="7" id="KW-0539">Nucleus</keyword>
<name>A0A6A6VNL5_9PLEO</name>
<dbReference type="Proteomes" id="UP000799440">
    <property type="component" value="Unassembled WGS sequence"/>
</dbReference>
<dbReference type="PANTHER" id="PTHR41391:SF1">
    <property type="entry name" value="RESTRICTION OF TELOMERE CAPPING PROTEIN 4"/>
    <property type="match status" value="1"/>
</dbReference>
<evidence type="ECO:0000256" key="8">
    <source>
        <dbReference type="SAM" id="MobiDB-lite"/>
    </source>
</evidence>
<keyword evidence="11" id="KW-1185">Reference proteome</keyword>
<feature type="compositionally biased region" description="Acidic residues" evidence="8">
    <location>
        <begin position="196"/>
        <end position="205"/>
    </location>
</feature>
<organism evidence="10 11">
    <name type="scientific">Sporormia fimetaria CBS 119925</name>
    <dbReference type="NCBI Taxonomy" id="1340428"/>
    <lineage>
        <taxon>Eukaryota</taxon>
        <taxon>Fungi</taxon>
        <taxon>Dikarya</taxon>
        <taxon>Ascomycota</taxon>
        <taxon>Pezizomycotina</taxon>
        <taxon>Dothideomycetes</taxon>
        <taxon>Pleosporomycetidae</taxon>
        <taxon>Pleosporales</taxon>
        <taxon>Sporormiaceae</taxon>
        <taxon>Sporormia</taxon>
    </lineage>
</organism>
<sequence>MVQLSRKSARPLLKTVAGKPHASKDDHIEEAVATTQPRRGITMEEADAIFADPATSDDDSSSSESPHNSPRSVPPAPQLGKPAMRGPAIRVPKKGDYAGGKAARARQATEDKENRPPILKPSSPPQPSLKRAAGISKAEESHVFGWEHDRPSKRQRLANIHAPSGRTTYGAKRTTFGGRQRQPAPLRERRTGLLPNDEDLEDVSLEDLCKPAMETAKKNKGPPRTHGMKNSPLRPPSRKDETSNPFKTLAGFRDDKSRRKEETSDLFKTLAAYRQDTISNPQSTTPSFDDADASGTCTLQSRFSTRAQTLQELEQVAESIPAAPDDGKCPLCDSPVDVEQHRAFFASKTKARTIRDMQRFCHDHKKRTALQQYREKGYSTIDWDGLPNRISQHHDYISSIIKNEKPSKYRDTYMSLATERKTGATLMEENADLATQTGYYGGRGRRAMMEAIMTTHGHVIYDYSLQDTAISAFGIANFVLRVLVPELTIVLVMEDFECGEERAVEIVGESGEIGNLANEEIEDRVEGGESGDEGVDDSRGEIGSEGE</sequence>
<comment type="subcellular location">
    <subcellularLocation>
        <location evidence="3">Cytoplasm</location>
    </subcellularLocation>
    <subcellularLocation>
        <location evidence="2">Nucleus</location>
    </subcellularLocation>
</comment>